<gene>
    <name evidence="1" type="ORF">Fmac_011896</name>
</gene>
<evidence type="ECO:0000313" key="2">
    <source>
        <dbReference type="Proteomes" id="UP001603857"/>
    </source>
</evidence>
<keyword evidence="2" id="KW-1185">Reference proteome</keyword>
<protein>
    <submittedName>
        <fullName evidence="1">Uncharacterized protein</fullName>
    </submittedName>
</protein>
<name>A0ABD1MNR7_9FABA</name>
<dbReference type="AlphaFoldDB" id="A0ABD1MNR7"/>
<sequence length="53" mass="6157">MLSYIVSGLVVLSWNRTIESMPCVYIHYCARLGPFEVLNLYYGTFSCILLFFL</sequence>
<accession>A0ABD1MNR7</accession>
<dbReference type="Proteomes" id="UP001603857">
    <property type="component" value="Unassembled WGS sequence"/>
</dbReference>
<proteinExistence type="predicted"/>
<dbReference type="EMBL" id="JBGMDY010000004">
    <property type="protein sequence ID" value="KAL2337450.1"/>
    <property type="molecule type" value="Genomic_DNA"/>
</dbReference>
<organism evidence="1 2">
    <name type="scientific">Flemingia macrophylla</name>
    <dbReference type="NCBI Taxonomy" id="520843"/>
    <lineage>
        <taxon>Eukaryota</taxon>
        <taxon>Viridiplantae</taxon>
        <taxon>Streptophyta</taxon>
        <taxon>Embryophyta</taxon>
        <taxon>Tracheophyta</taxon>
        <taxon>Spermatophyta</taxon>
        <taxon>Magnoliopsida</taxon>
        <taxon>eudicotyledons</taxon>
        <taxon>Gunneridae</taxon>
        <taxon>Pentapetalae</taxon>
        <taxon>rosids</taxon>
        <taxon>fabids</taxon>
        <taxon>Fabales</taxon>
        <taxon>Fabaceae</taxon>
        <taxon>Papilionoideae</taxon>
        <taxon>50 kb inversion clade</taxon>
        <taxon>NPAAA clade</taxon>
        <taxon>indigoferoid/millettioid clade</taxon>
        <taxon>Phaseoleae</taxon>
        <taxon>Flemingia</taxon>
    </lineage>
</organism>
<reference evidence="1 2" key="1">
    <citation type="submission" date="2024-08" db="EMBL/GenBank/DDBJ databases">
        <title>Insights into the chromosomal genome structure of Flemingia macrophylla.</title>
        <authorList>
            <person name="Ding Y."/>
            <person name="Zhao Y."/>
            <person name="Bi W."/>
            <person name="Wu M."/>
            <person name="Zhao G."/>
            <person name="Gong Y."/>
            <person name="Li W."/>
            <person name="Zhang P."/>
        </authorList>
    </citation>
    <scope>NUCLEOTIDE SEQUENCE [LARGE SCALE GENOMIC DNA]</scope>
    <source>
        <strain evidence="1">DYQJB</strain>
        <tissue evidence="1">Leaf</tissue>
    </source>
</reference>
<evidence type="ECO:0000313" key="1">
    <source>
        <dbReference type="EMBL" id="KAL2337450.1"/>
    </source>
</evidence>
<comment type="caution">
    <text evidence="1">The sequence shown here is derived from an EMBL/GenBank/DDBJ whole genome shotgun (WGS) entry which is preliminary data.</text>
</comment>